<accession>A0ABR7R316</accession>
<evidence type="ECO:0008006" key="3">
    <source>
        <dbReference type="Google" id="ProtNLM"/>
    </source>
</evidence>
<reference evidence="1 2" key="1">
    <citation type="journal article" date="2009" name="Int. J. Syst. Evol. Microbiol.">
        <title>Transfer of Teichococcus ludipueritiae and Muricoccus roseus to the genus Roseomonas, as Roseomonas ludipueritiae comb. nov. and Roseomonas rosea comb. nov., respectively, and emended description of the genus Roseomonas.</title>
        <authorList>
            <person name="Sanchez-Porro C."/>
            <person name="Gallego V."/>
            <person name="Busse H.J."/>
            <person name="Kampfer P."/>
            <person name="Ventosa A."/>
        </authorList>
    </citation>
    <scope>NUCLEOTIDE SEQUENCE [LARGE SCALE GENOMIC DNA]</scope>
    <source>
        <strain evidence="1 2">DSM 14915</strain>
    </source>
</reference>
<name>A0ABR7R316_9PROT</name>
<dbReference type="EMBL" id="JACTUZ010000008">
    <property type="protein sequence ID" value="MBC9176150.1"/>
    <property type="molecule type" value="Genomic_DNA"/>
</dbReference>
<gene>
    <name evidence="1" type="ORF">IBL25_04240</name>
</gene>
<protein>
    <recommendedName>
        <fullName evidence="3">Integrase</fullName>
    </recommendedName>
</protein>
<dbReference type="Proteomes" id="UP000603940">
    <property type="component" value="Unassembled WGS sequence"/>
</dbReference>
<comment type="caution">
    <text evidence="1">The sequence shown here is derived from an EMBL/GenBank/DDBJ whole genome shotgun (WGS) entry which is preliminary data.</text>
</comment>
<sequence length="45" mass="4992">MAIRTATGKGKPTSWRWQERYMQDGADGLFRDAPQGHAFAAALPE</sequence>
<evidence type="ECO:0000313" key="1">
    <source>
        <dbReference type="EMBL" id="MBC9176150.1"/>
    </source>
</evidence>
<proteinExistence type="predicted"/>
<organism evidence="1 2">
    <name type="scientific">Pseudoroseomonas ludipueritiae</name>
    <dbReference type="NCBI Taxonomy" id="198093"/>
    <lineage>
        <taxon>Bacteria</taxon>
        <taxon>Pseudomonadati</taxon>
        <taxon>Pseudomonadota</taxon>
        <taxon>Alphaproteobacteria</taxon>
        <taxon>Acetobacterales</taxon>
        <taxon>Acetobacteraceae</taxon>
        <taxon>Pseudoroseomonas</taxon>
    </lineage>
</organism>
<dbReference type="RefSeq" id="WP_187777313.1">
    <property type="nucleotide sequence ID" value="NZ_JACTUZ010000008.1"/>
</dbReference>
<keyword evidence="2" id="KW-1185">Reference proteome</keyword>
<evidence type="ECO:0000313" key="2">
    <source>
        <dbReference type="Proteomes" id="UP000603940"/>
    </source>
</evidence>